<reference evidence="8" key="1">
    <citation type="submission" date="2018-04" db="EMBL/GenBank/DDBJ databases">
        <title>Transcriptome assembly of Sipha flava.</title>
        <authorList>
            <person name="Scully E.D."/>
            <person name="Geib S.M."/>
            <person name="Palmer N.A."/>
            <person name="Koch K."/>
            <person name="Bradshaw J."/>
            <person name="Heng-Moss T."/>
            <person name="Sarath G."/>
        </authorList>
    </citation>
    <scope>NUCLEOTIDE SEQUENCE</scope>
</reference>
<dbReference type="PROSITE" id="PS50950">
    <property type="entry name" value="ZF_THAP"/>
    <property type="match status" value="1"/>
</dbReference>
<accession>A0A2S2Q2Z4</accession>
<evidence type="ECO:0000313" key="8">
    <source>
        <dbReference type="EMBL" id="MBY72105.1"/>
    </source>
</evidence>
<keyword evidence="3" id="KW-0862">Zinc</keyword>
<evidence type="ECO:0000256" key="6">
    <source>
        <dbReference type="SAM" id="MobiDB-lite"/>
    </source>
</evidence>
<organism evidence="8">
    <name type="scientific">Sipha flava</name>
    <name type="common">yellow sugarcane aphid</name>
    <dbReference type="NCBI Taxonomy" id="143950"/>
    <lineage>
        <taxon>Eukaryota</taxon>
        <taxon>Metazoa</taxon>
        <taxon>Ecdysozoa</taxon>
        <taxon>Arthropoda</taxon>
        <taxon>Hexapoda</taxon>
        <taxon>Insecta</taxon>
        <taxon>Pterygota</taxon>
        <taxon>Neoptera</taxon>
        <taxon>Paraneoptera</taxon>
        <taxon>Hemiptera</taxon>
        <taxon>Sternorrhyncha</taxon>
        <taxon>Aphidomorpha</taxon>
        <taxon>Aphidoidea</taxon>
        <taxon>Aphididae</taxon>
        <taxon>Sipha</taxon>
    </lineage>
</organism>
<evidence type="ECO:0000256" key="4">
    <source>
        <dbReference type="ARBA" id="ARBA00023125"/>
    </source>
</evidence>
<dbReference type="InterPro" id="IPR006612">
    <property type="entry name" value="THAP_Znf"/>
</dbReference>
<protein>
    <recommendedName>
        <fullName evidence="7">THAP-type domain-containing protein</fullName>
    </recommendedName>
</protein>
<proteinExistence type="predicted"/>
<keyword evidence="2 5" id="KW-0863">Zinc-finger</keyword>
<evidence type="ECO:0000256" key="1">
    <source>
        <dbReference type="ARBA" id="ARBA00022723"/>
    </source>
</evidence>
<feature type="region of interest" description="Disordered" evidence="6">
    <location>
        <begin position="109"/>
        <end position="131"/>
    </location>
</feature>
<dbReference type="GO" id="GO:0003677">
    <property type="term" value="F:DNA binding"/>
    <property type="evidence" value="ECO:0007669"/>
    <property type="project" value="UniProtKB-UniRule"/>
</dbReference>
<evidence type="ECO:0000256" key="3">
    <source>
        <dbReference type="ARBA" id="ARBA00022833"/>
    </source>
</evidence>
<dbReference type="SUPFAM" id="SSF57716">
    <property type="entry name" value="Glucocorticoid receptor-like (DNA-binding domain)"/>
    <property type="match status" value="1"/>
</dbReference>
<gene>
    <name evidence="8" type="ORF">g.1312</name>
</gene>
<dbReference type="EMBL" id="GGMS01002902">
    <property type="protein sequence ID" value="MBY72105.1"/>
    <property type="molecule type" value="Transcribed_RNA"/>
</dbReference>
<feature type="domain" description="THAP-type" evidence="7">
    <location>
        <begin position="1"/>
        <end position="101"/>
    </location>
</feature>
<sequence length="218" mass="24986">MPIKCFVPVCNSGLPKQNKMNKLQGIKPPSIFHPPENMIDTWNVKIPRADKLLTKKDGVCDLHFVSEDIISHKIFEDKEGNEIKYEFKKVILNPNAIPCIFPNLPSNFNKPEKKRKSPMERSIRPNNVKRNKPIDINIGNQTIVSIQLVTEDTVKNIIEPFRYNVHTDANNINLPGAMWGMHTDYSEKTIFTHIRGLFNDKCIIFITPNVAKVSILQL</sequence>
<evidence type="ECO:0000256" key="5">
    <source>
        <dbReference type="PROSITE-ProRule" id="PRU00309"/>
    </source>
</evidence>
<dbReference type="GO" id="GO:0008270">
    <property type="term" value="F:zinc ion binding"/>
    <property type="evidence" value="ECO:0007669"/>
    <property type="project" value="UniProtKB-KW"/>
</dbReference>
<keyword evidence="4 5" id="KW-0238">DNA-binding</keyword>
<keyword evidence="1" id="KW-0479">Metal-binding</keyword>
<name>A0A2S2Q2Z4_9HEMI</name>
<dbReference type="OrthoDB" id="6603930at2759"/>
<evidence type="ECO:0000256" key="2">
    <source>
        <dbReference type="ARBA" id="ARBA00022771"/>
    </source>
</evidence>
<dbReference type="Pfam" id="PF05485">
    <property type="entry name" value="THAP"/>
    <property type="match status" value="1"/>
</dbReference>
<dbReference type="AlphaFoldDB" id="A0A2S2Q2Z4"/>
<evidence type="ECO:0000259" key="7">
    <source>
        <dbReference type="PROSITE" id="PS50950"/>
    </source>
</evidence>